<reference evidence="4" key="1">
    <citation type="journal article" date="2014" name="Genome Announc.">
        <title>Draft genome sequence of Colletotrichum sublineola, a destructive pathogen of cultivated sorghum.</title>
        <authorList>
            <person name="Baroncelli R."/>
            <person name="Sanz-Martin J.M."/>
            <person name="Rech G.E."/>
            <person name="Sukno S.A."/>
            <person name="Thon M.R."/>
        </authorList>
    </citation>
    <scope>NUCLEOTIDE SEQUENCE [LARGE SCALE GENOMIC DNA]</scope>
    <source>
        <strain evidence="4">TX430BB</strain>
    </source>
</reference>
<evidence type="ECO:0000256" key="1">
    <source>
        <dbReference type="SAM" id="MobiDB-lite"/>
    </source>
</evidence>
<organism evidence="3 4">
    <name type="scientific">Colletotrichum sublineola</name>
    <name type="common">Sorghum anthracnose fungus</name>
    <dbReference type="NCBI Taxonomy" id="1173701"/>
    <lineage>
        <taxon>Eukaryota</taxon>
        <taxon>Fungi</taxon>
        <taxon>Dikarya</taxon>
        <taxon>Ascomycota</taxon>
        <taxon>Pezizomycotina</taxon>
        <taxon>Sordariomycetes</taxon>
        <taxon>Hypocreomycetidae</taxon>
        <taxon>Glomerellales</taxon>
        <taxon>Glomerellaceae</taxon>
        <taxon>Colletotrichum</taxon>
        <taxon>Colletotrichum graminicola species complex</taxon>
    </lineage>
</organism>
<accession>A0A066XEE8</accession>
<dbReference type="OrthoDB" id="3364132at2759"/>
<dbReference type="Proteomes" id="UP000027238">
    <property type="component" value="Unassembled WGS sequence"/>
</dbReference>
<name>A0A066XEE8_COLSU</name>
<evidence type="ECO:0000313" key="3">
    <source>
        <dbReference type="EMBL" id="KDN66024.1"/>
    </source>
</evidence>
<keyword evidence="4" id="KW-1185">Reference proteome</keyword>
<comment type="caution">
    <text evidence="3">The sequence shown here is derived from an EMBL/GenBank/DDBJ whole genome shotgun (WGS) entry which is preliminary data.</text>
</comment>
<dbReference type="OMA" id="YRHENTI"/>
<sequence length="311" mass="34878">MAVIDSLLGVKVSIRLNGSKEDCAEYDDPKPPQTPASCGAATHSISKIIESQDDTNFSVHYEFKDAQRWLKSRRGLGVAIYVDGNFADGNYVRSTLSNEAGIQGQVFRGCIEGKIEASTKPGKDILKPFKFTKIIQVEEGGARVTEDLKVVKHLGNIEIIIYRAEIRGHTDWKPDNITSKTELAEKAMKGKNFFSEERDVPKFQWLDCTYPDGSVRLARFIFRYKSKTALQIEGILPREPSPESSPETQPRNAADLPHEELQKLAQERLDQLAMVKLESKVGVKREADDEINSRMPKVYKMTTDGAIDLTE</sequence>
<evidence type="ECO:0000313" key="4">
    <source>
        <dbReference type="Proteomes" id="UP000027238"/>
    </source>
</evidence>
<dbReference type="Pfam" id="PF25534">
    <property type="entry name" value="DUF7918"/>
    <property type="match status" value="1"/>
</dbReference>
<feature type="region of interest" description="Disordered" evidence="1">
    <location>
        <begin position="234"/>
        <end position="260"/>
    </location>
</feature>
<protein>
    <recommendedName>
        <fullName evidence="2">DUF7918 domain-containing protein</fullName>
    </recommendedName>
</protein>
<dbReference type="eggNOG" id="ENOG502SAV6">
    <property type="taxonomic scope" value="Eukaryota"/>
</dbReference>
<dbReference type="PANTHER" id="PTHR36223">
    <property type="entry name" value="BETA-LACTAMASE-TYPE TRANSPEPTIDASE FOLD DOMAIN CONTAINING PROTEIN"/>
    <property type="match status" value="1"/>
</dbReference>
<dbReference type="EMBL" id="JMSE01000971">
    <property type="protein sequence ID" value="KDN66024.1"/>
    <property type="molecule type" value="Genomic_DNA"/>
</dbReference>
<evidence type="ECO:0000259" key="2">
    <source>
        <dbReference type="Pfam" id="PF25534"/>
    </source>
</evidence>
<dbReference type="InterPro" id="IPR057678">
    <property type="entry name" value="DUF7918"/>
</dbReference>
<dbReference type="PANTHER" id="PTHR36223:SF1">
    <property type="entry name" value="TRANSCRIPTION ELONGATION FACTOR EAF N-TERMINAL DOMAIN-CONTAINING PROTEIN"/>
    <property type="match status" value="1"/>
</dbReference>
<dbReference type="HOGENOM" id="CLU_070614_0_0_1"/>
<feature type="domain" description="DUF7918" evidence="2">
    <location>
        <begin position="9"/>
        <end position="238"/>
    </location>
</feature>
<gene>
    <name evidence="3" type="ORF">CSUB01_00690</name>
</gene>
<dbReference type="AlphaFoldDB" id="A0A066XEE8"/>
<proteinExistence type="predicted"/>
<dbReference type="STRING" id="1173701.A0A066XEE8"/>